<protein>
    <recommendedName>
        <fullName evidence="2">J domain-containing protein</fullName>
    </recommendedName>
</protein>
<comment type="caution">
    <text evidence="3">The sequence shown here is derived from an EMBL/GenBank/DDBJ whole genome shotgun (WGS) entry which is preliminary data.</text>
</comment>
<evidence type="ECO:0000256" key="1">
    <source>
        <dbReference type="SAM" id="MobiDB-lite"/>
    </source>
</evidence>
<feature type="compositionally biased region" description="Polar residues" evidence="1">
    <location>
        <begin position="440"/>
        <end position="456"/>
    </location>
</feature>
<feature type="region of interest" description="Disordered" evidence="1">
    <location>
        <begin position="137"/>
        <end position="186"/>
    </location>
</feature>
<feature type="compositionally biased region" description="Polar residues" evidence="1">
    <location>
        <begin position="301"/>
        <end position="316"/>
    </location>
</feature>
<organism evidence="3 4">
    <name type="scientific">Rubroshorea leprosula</name>
    <dbReference type="NCBI Taxonomy" id="152421"/>
    <lineage>
        <taxon>Eukaryota</taxon>
        <taxon>Viridiplantae</taxon>
        <taxon>Streptophyta</taxon>
        <taxon>Embryophyta</taxon>
        <taxon>Tracheophyta</taxon>
        <taxon>Spermatophyta</taxon>
        <taxon>Magnoliopsida</taxon>
        <taxon>eudicotyledons</taxon>
        <taxon>Gunneridae</taxon>
        <taxon>Pentapetalae</taxon>
        <taxon>rosids</taxon>
        <taxon>malvids</taxon>
        <taxon>Malvales</taxon>
        <taxon>Dipterocarpaceae</taxon>
        <taxon>Rubroshorea</taxon>
    </lineage>
</organism>
<gene>
    <name evidence="3" type="ORF">SLEP1_g17509</name>
</gene>
<evidence type="ECO:0000313" key="3">
    <source>
        <dbReference type="EMBL" id="GKV05507.1"/>
    </source>
</evidence>
<dbReference type="Gene3D" id="1.10.287.110">
    <property type="entry name" value="DnaJ domain"/>
    <property type="match status" value="1"/>
</dbReference>
<dbReference type="PANTHER" id="PTHR44137">
    <property type="entry name" value="BNAC03G44070D PROTEIN"/>
    <property type="match status" value="1"/>
</dbReference>
<dbReference type="CDD" id="cd06257">
    <property type="entry name" value="DnaJ"/>
    <property type="match status" value="1"/>
</dbReference>
<evidence type="ECO:0000259" key="2">
    <source>
        <dbReference type="PROSITE" id="PS50076"/>
    </source>
</evidence>
<dbReference type="InterPro" id="IPR056988">
    <property type="entry name" value="Zn_ribbon_pln"/>
</dbReference>
<sequence>MECNKEEAIRAKIIAEQRMGNGDHEGALRIALKAQRLFPELENISQILTVCQVHCSAKNNLSGSEMDWYGILQIEQFCDENTVRKQYRKLALLLHPDKNKFAGAEAAFKLIGEANRVLTDQTKRSQYDMKCRAQMKVPTKPPFNDQSKRAAPKPPSNQSKRAAAKPPTNQSSRTPHRKNQNGFPNVSSPFMASNIHQQVKPSFWTYCTACGFRYQYLKAYMDKLLRCQNCKASFIARDLGPQVLLPGFSLNQFSYKKEVPCRFAASDPMPKKKNASDVCQASTTEKKVGHSYAGSERNGVEKSQSNAAKPPDNQSSRTFHVKNLYCFPNVSSPFVASNTQQQTQQPSFWTYCTACGFMFEYPKAYVDELLKCQNCKASFIAHDLGLQGVSPGFCWSQFPNEKEVPHRFSGSDPMHKETNASEVCLGSKTKMKGAGGNGVEESTSNAARPGQSGTRRNVNRKRGRELSEQSSESLETSSAGNNDDVDIEKTSVNYD</sequence>
<proteinExistence type="predicted"/>
<dbReference type="Pfam" id="PF00226">
    <property type="entry name" value="DnaJ"/>
    <property type="match status" value="1"/>
</dbReference>
<dbReference type="AlphaFoldDB" id="A0AAV5IUI8"/>
<dbReference type="PRINTS" id="PR00625">
    <property type="entry name" value="JDOMAIN"/>
</dbReference>
<keyword evidence="4" id="KW-1185">Reference proteome</keyword>
<accession>A0AAV5IUI8</accession>
<feature type="compositionally biased region" description="Low complexity" evidence="1">
    <location>
        <begin position="468"/>
        <end position="478"/>
    </location>
</feature>
<evidence type="ECO:0000313" key="4">
    <source>
        <dbReference type="Proteomes" id="UP001054252"/>
    </source>
</evidence>
<name>A0AAV5IUI8_9ROSI</name>
<reference evidence="3 4" key="1">
    <citation type="journal article" date="2021" name="Commun. Biol.">
        <title>The genome of Shorea leprosula (Dipterocarpaceae) highlights the ecological relevance of drought in aseasonal tropical rainforests.</title>
        <authorList>
            <person name="Ng K.K.S."/>
            <person name="Kobayashi M.J."/>
            <person name="Fawcett J.A."/>
            <person name="Hatakeyama M."/>
            <person name="Paape T."/>
            <person name="Ng C.H."/>
            <person name="Ang C.C."/>
            <person name="Tnah L.H."/>
            <person name="Lee C.T."/>
            <person name="Nishiyama T."/>
            <person name="Sese J."/>
            <person name="O'Brien M.J."/>
            <person name="Copetti D."/>
            <person name="Mohd Noor M.I."/>
            <person name="Ong R.C."/>
            <person name="Putra M."/>
            <person name="Sireger I.Z."/>
            <person name="Indrioko S."/>
            <person name="Kosugi Y."/>
            <person name="Izuno A."/>
            <person name="Isagi Y."/>
            <person name="Lee S.L."/>
            <person name="Shimizu K.K."/>
        </authorList>
    </citation>
    <scope>NUCLEOTIDE SEQUENCE [LARGE SCALE GENOMIC DNA]</scope>
    <source>
        <strain evidence="3">214</strain>
    </source>
</reference>
<feature type="domain" description="J" evidence="2">
    <location>
        <begin position="67"/>
        <end position="131"/>
    </location>
</feature>
<dbReference type="EMBL" id="BPVZ01000023">
    <property type="protein sequence ID" value="GKV05507.1"/>
    <property type="molecule type" value="Genomic_DNA"/>
</dbReference>
<dbReference type="PANTHER" id="PTHR44137:SF57">
    <property type="entry name" value="CHAPERONE DNAJ-DOMAIN PROTEIN"/>
    <property type="match status" value="1"/>
</dbReference>
<feature type="region of interest" description="Disordered" evidence="1">
    <location>
        <begin position="286"/>
        <end position="316"/>
    </location>
</feature>
<dbReference type="InterPro" id="IPR036869">
    <property type="entry name" value="J_dom_sf"/>
</dbReference>
<dbReference type="Pfam" id="PF23551">
    <property type="entry name" value="Zn_ribbon_20"/>
    <property type="match status" value="2"/>
</dbReference>
<dbReference type="InterPro" id="IPR001623">
    <property type="entry name" value="DnaJ_domain"/>
</dbReference>
<dbReference type="Proteomes" id="UP001054252">
    <property type="component" value="Unassembled WGS sequence"/>
</dbReference>
<dbReference type="SMART" id="SM00271">
    <property type="entry name" value="DnaJ"/>
    <property type="match status" value="1"/>
</dbReference>
<dbReference type="SUPFAM" id="SSF46565">
    <property type="entry name" value="Chaperone J-domain"/>
    <property type="match status" value="1"/>
</dbReference>
<dbReference type="PROSITE" id="PS50076">
    <property type="entry name" value="DNAJ_2"/>
    <property type="match status" value="1"/>
</dbReference>
<feature type="region of interest" description="Disordered" evidence="1">
    <location>
        <begin position="405"/>
        <end position="495"/>
    </location>
</feature>